<sequence length="66" mass="7750">MPRGEGVNTVSRHYIGAGIFLILLMYVIPYAILQKVKDASLFTYWTILSLIWIIVSIIYLYKWVRE</sequence>
<evidence type="ECO:0000313" key="3">
    <source>
        <dbReference type="Proteomes" id="UP000002376"/>
    </source>
</evidence>
<keyword evidence="1" id="KW-0812">Transmembrane</keyword>
<dbReference type="OrthoDB" id="381543at2157"/>
<dbReference type="AlphaFoldDB" id="D5U080"/>
<dbReference type="eggNOG" id="arCOG11065">
    <property type="taxonomic scope" value="Archaea"/>
</dbReference>
<evidence type="ECO:0000256" key="1">
    <source>
        <dbReference type="SAM" id="Phobius"/>
    </source>
</evidence>
<dbReference type="RefSeq" id="WP_013129123.1">
    <property type="nucleotide sequence ID" value="NC_014160.1"/>
</dbReference>
<dbReference type="EMBL" id="CP001939">
    <property type="protein sequence ID" value="ADG90530.1"/>
    <property type="molecule type" value="Genomic_DNA"/>
</dbReference>
<keyword evidence="3" id="KW-1185">Reference proteome</keyword>
<proteinExistence type="predicted"/>
<gene>
    <name evidence="2" type="ordered locus">Tagg_0250</name>
</gene>
<keyword evidence="1" id="KW-0472">Membrane</keyword>
<dbReference type="STRING" id="633148.Tagg_0250"/>
<feature type="transmembrane region" description="Helical" evidence="1">
    <location>
        <begin position="12"/>
        <end position="33"/>
    </location>
</feature>
<evidence type="ECO:0000313" key="2">
    <source>
        <dbReference type="EMBL" id="ADG90530.1"/>
    </source>
</evidence>
<organism evidence="2 3">
    <name type="scientific">Thermosphaera aggregans (strain DSM 11486 / M11TL)</name>
    <dbReference type="NCBI Taxonomy" id="633148"/>
    <lineage>
        <taxon>Archaea</taxon>
        <taxon>Thermoproteota</taxon>
        <taxon>Thermoprotei</taxon>
        <taxon>Desulfurococcales</taxon>
        <taxon>Desulfurococcaceae</taxon>
        <taxon>Thermosphaera</taxon>
    </lineage>
</organism>
<reference evidence="2 3" key="1">
    <citation type="journal article" date="2010" name="Stand. Genomic Sci.">
        <title>Complete genome sequence of Thermosphaera aggregans type strain (M11TL).</title>
        <authorList>
            <person name="Spring S."/>
            <person name="Rachel R."/>
            <person name="Lapidus A."/>
            <person name="Davenport K."/>
            <person name="Tice H."/>
            <person name="Copeland A."/>
            <person name="Cheng J.F."/>
            <person name="Lucas S."/>
            <person name="Chen F."/>
            <person name="Nolan M."/>
            <person name="Bruce D."/>
            <person name="Goodwin L."/>
            <person name="Pitluck S."/>
            <person name="Ivanova N."/>
            <person name="Mavromatis K."/>
            <person name="Ovchinnikova G."/>
            <person name="Pati A."/>
            <person name="Chen A."/>
            <person name="Palaniappan K."/>
            <person name="Land M."/>
            <person name="Hauser L."/>
            <person name="Chang Y.J."/>
            <person name="Jeffries C.C."/>
            <person name="Brettin T."/>
            <person name="Detter J.C."/>
            <person name="Tapia R."/>
            <person name="Han C."/>
            <person name="Heimerl T."/>
            <person name="Weikl F."/>
            <person name="Brambilla E."/>
            <person name="Goker M."/>
            <person name="Bristow J."/>
            <person name="Eisen J.A."/>
            <person name="Markowitz V."/>
            <person name="Hugenholtz P."/>
            <person name="Kyrpides N.C."/>
            <person name="Klenk H.P."/>
        </authorList>
    </citation>
    <scope>NUCLEOTIDE SEQUENCE [LARGE SCALE GENOMIC DNA]</scope>
    <source>
        <strain evidence="3">DSM 11486 / M11TL</strain>
    </source>
</reference>
<reference evidence="3" key="2">
    <citation type="journal article" date="2010" name="Stand. Genomic Sci.">
        <title>Complete genome sequence of Thermosphaera aggregans type strain (M11TLT).</title>
        <authorList>
            <person name="Spring S."/>
            <person name="Rachel R."/>
            <person name="Lapidus A."/>
            <person name="Davenport K."/>
            <person name="Tice H."/>
            <person name="Copeland A."/>
            <person name="Cheng J.-F."/>
            <person name="Lucas S."/>
            <person name="Chen F."/>
            <person name="Nolan M."/>
            <person name="Bruce D."/>
            <person name="Goodwin L."/>
            <person name="Pitluck S."/>
            <person name="Ivanova N."/>
            <person name="Mavromatis K."/>
            <person name="Ovchinnikova G."/>
            <person name="Pati A."/>
            <person name="Chen A."/>
            <person name="Palaniappan K."/>
            <person name="Land M."/>
            <person name="Hauser L."/>
            <person name="Chang Y.-J."/>
            <person name="Jeffries C.C."/>
            <person name="Brettin T."/>
            <person name="Detter J.C."/>
            <person name="Tapia R."/>
            <person name="Han C."/>
            <person name="Heimerl T."/>
            <person name="Weikl F."/>
            <person name="Brambilla E."/>
            <person name="Goker M."/>
            <person name="Bristow J."/>
            <person name="Eisen J.A."/>
            <person name="Markowitz V."/>
            <person name="Hugenholtz P."/>
            <person name="Kyrpides N.C."/>
            <person name="Klenk H.-P."/>
        </authorList>
    </citation>
    <scope>NUCLEOTIDE SEQUENCE [LARGE SCALE GENOMIC DNA]</scope>
    <source>
        <strain evidence="3">DSM 11486 / M11TL</strain>
    </source>
</reference>
<dbReference type="HOGENOM" id="CLU_2821098_0_0_2"/>
<feature type="transmembrane region" description="Helical" evidence="1">
    <location>
        <begin position="39"/>
        <end position="61"/>
    </location>
</feature>
<protein>
    <submittedName>
        <fullName evidence="2">Uncharacterized protein</fullName>
    </submittedName>
</protein>
<dbReference type="Proteomes" id="UP000002376">
    <property type="component" value="Chromosome"/>
</dbReference>
<dbReference type="KEGG" id="tag:Tagg_0250"/>
<accession>D5U080</accession>
<name>D5U080_THEAM</name>
<keyword evidence="1" id="KW-1133">Transmembrane helix</keyword>
<reference key="3">
    <citation type="submission" date="2010-02" db="EMBL/GenBank/DDBJ databases">
        <title>Complete genome sequence of Thermosphaera aggregans type strain (M11TL).</title>
        <authorList>
            <consortium name="US DOE Joint Genome Institute (JGI-PGF)"/>
            <person name="Spring S."/>
            <person name="Lapidus A."/>
            <person name="Munk C."/>
            <person name="Schroeder M."/>
            <person name="Glavina Del Rio T."/>
            <person name="Tice H."/>
            <person name="Copeland A."/>
            <person name="Cheng J.-F."/>
            <person name="Lucas S."/>
            <person name="Chen F."/>
            <person name="Nolan M."/>
            <person name="Bruce D."/>
            <person name="Goodwin L."/>
            <person name="Pitluck S."/>
            <person name="Ivanova N."/>
            <person name="Mavromatis K."/>
            <person name="Ovchinnikova G."/>
            <person name="Pati A."/>
            <person name="Chen A."/>
            <person name="Palaniappan K."/>
            <person name="Land M."/>
            <person name="Hauser L."/>
            <person name="Chang Y.-J."/>
            <person name="Jeffries C.C."/>
            <person name="Brettin T."/>
            <person name="Detter J.C."/>
            <person name="Tapia R."/>
            <person name="Han C."/>
            <person name="Chain P."/>
            <person name="Heimerl T."/>
            <person name="Weik F."/>
            <person name="Goker M."/>
            <person name="Rachel R."/>
            <person name="Bristow J."/>
            <person name="Eisen J.A."/>
            <person name="Markowitz V."/>
            <person name="Hugenholtz P."/>
            <person name="Kyrpides N.C."/>
            <person name="Klenk H.-P."/>
        </authorList>
    </citation>
    <scope>NUCLEOTIDE SEQUENCE</scope>
    <source>
        <strain>DSM 11486</strain>
    </source>
</reference>
<dbReference type="GeneID" id="9165263"/>